<dbReference type="KEGG" id="pnd:Pla175_32210"/>
<dbReference type="PANTHER" id="PTHR10046">
    <property type="entry name" value="ATP DEPENDENT LON PROTEASE FAMILY MEMBER"/>
    <property type="match status" value="1"/>
</dbReference>
<dbReference type="InterPro" id="IPR020568">
    <property type="entry name" value="Ribosomal_Su5_D2-typ_SF"/>
</dbReference>
<comment type="catalytic activity">
    <reaction evidence="1">
        <text>Hydrolysis of proteins in presence of ATP.</text>
        <dbReference type="EC" id="3.4.21.53"/>
    </reaction>
</comment>
<feature type="domain" description="Lon proteolytic" evidence="3">
    <location>
        <begin position="25"/>
        <end position="216"/>
    </location>
</feature>
<evidence type="ECO:0000256" key="2">
    <source>
        <dbReference type="SAM" id="SignalP"/>
    </source>
</evidence>
<gene>
    <name evidence="4" type="primary">lon_1</name>
    <name evidence="4" type="ORF">Pla175_32210</name>
</gene>
<feature type="signal peptide" evidence="2">
    <location>
        <begin position="1"/>
        <end position="22"/>
    </location>
</feature>
<feature type="active site" evidence="1">
    <location>
        <position position="114"/>
    </location>
</feature>
<dbReference type="SUPFAM" id="SSF54211">
    <property type="entry name" value="Ribosomal protein S5 domain 2-like"/>
    <property type="match status" value="1"/>
</dbReference>
<dbReference type="InterPro" id="IPR014721">
    <property type="entry name" value="Ribsml_uS5_D2-typ_fold_subgr"/>
</dbReference>
<evidence type="ECO:0000259" key="3">
    <source>
        <dbReference type="PROSITE" id="PS51786"/>
    </source>
</evidence>
<keyword evidence="1" id="KW-0720">Serine protease</keyword>
<dbReference type="GO" id="GO:0005524">
    <property type="term" value="F:ATP binding"/>
    <property type="evidence" value="ECO:0007669"/>
    <property type="project" value="InterPro"/>
</dbReference>
<dbReference type="Proteomes" id="UP000317429">
    <property type="component" value="Chromosome"/>
</dbReference>
<dbReference type="InterPro" id="IPR008269">
    <property type="entry name" value="Lon_proteolytic"/>
</dbReference>
<dbReference type="GO" id="GO:0004176">
    <property type="term" value="F:ATP-dependent peptidase activity"/>
    <property type="evidence" value="ECO:0007669"/>
    <property type="project" value="UniProtKB-UniRule"/>
</dbReference>
<dbReference type="GO" id="GO:0030163">
    <property type="term" value="P:protein catabolic process"/>
    <property type="evidence" value="ECO:0007669"/>
    <property type="project" value="InterPro"/>
</dbReference>
<feature type="chain" id="PRO_5021923483" description="endopeptidase La" evidence="2">
    <location>
        <begin position="23"/>
        <end position="648"/>
    </location>
</feature>
<dbReference type="GO" id="GO:0006508">
    <property type="term" value="P:proteolysis"/>
    <property type="evidence" value="ECO:0007669"/>
    <property type="project" value="UniProtKB-KW"/>
</dbReference>
<dbReference type="PROSITE" id="PS51786">
    <property type="entry name" value="LON_PROTEOLYTIC"/>
    <property type="match status" value="1"/>
</dbReference>
<dbReference type="AlphaFoldDB" id="A0A518DEB2"/>
<dbReference type="GO" id="GO:0004252">
    <property type="term" value="F:serine-type endopeptidase activity"/>
    <property type="evidence" value="ECO:0007669"/>
    <property type="project" value="UniProtKB-UniRule"/>
</dbReference>
<keyword evidence="1 4" id="KW-0378">Hydrolase</keyword>
<protein>
    <recommendedName>
        <fullName evidence="1">endopeptidase La</fullName>
        <ecNumber evidence="1">3.4.21.53</ecNumber>
    </recommendedName>
</protein>
<evidence type="ECO:0000313" key="4">
    <source>
        <dbReference type="EMBL" id="QDU89825.1"/>
    </source>
</evidence>
<proteinExistence type="inferred from homology"/>
<dbReference type="Gene3D" id="3.30.230.10">
    <property type="match status" value="1"/>
</dbReference>
<evidence type="ECO:0000256" key="1">
    <source>
        <dbReference type="PROSITE-ProRule" id="PRU01122"/>
    </source>
</evidence>
<name>A0A518DEB2_9BACT</name>
<dbReference type="EC" id="3.4.21.53" evidence="1"/>
<keyword evidence="5" id="KW-1185">Reference proteome</keyword>
<accession>A0A518DEB2</accession>
<dbReference type="PRINTS" id="PR00830">
    <property type="entry name" value="ENDOLAPTASE"/>
</dbReference>
<dbReference type="Pfam" id="PF05362">
    <property type="entry name" value="Lon_C"/>
    <property type="match status" value="1"/>
</dbReference>
<dbReference type="OrthoDB" id="2356897at2"/>
<keyword evidence="2" id="KW-0732">Signal</keyword>
<comment type="similarity">
    <text evidence="1">Belongs to the peptidase S16 family.</text>
</comment>
<sequence length="648" mass="70690" precursor="true">MHARRSALALAMALLAAGHWTACLGAEPVTVNALSYYQSGGQVGGVCGPVEIWFDQNPGKSFRLAFIEDEIDGYGELWRAAAWQASLVAADLSGRDVAGVRLFFQRSGRVDGPSAGALTTVGVLAALRGDKVLSDVAMTGTINPDGTIGPVGGVPHKIDGAAAAGMRLVLIPYGMRNDRDETLGRDVDLFQRAADRGIELRAVGDIYEAYRLATGSELPRPAPAPVPTLGNASYQQAKIITSKWRLRFREEAAEYDRIPEDHKSEYTEAMMEWAREVEENVDDHLAQGVAPAALVAITEAASSAALANEVARTIWVDNDRGREGAIEYARLFAQAPMKRRMAIDRLKNASPRTLGALGTTIYAYMSLTEGITYENLGNLMLSGKLEKPILTRVTEEDDVELERILEAVYYMQMAAADYDYVEDVLDLASRVEGRATPASMPLEATADFFRRAAQANLNQFEKLVIDQAADGAGVTYSRAKDAMLSKDEQYLLAWGAQQFSQAEMFREFEGDQLSLARLALAIRTYTLSSSLVANHYSLGVEMDDEGYIVDVKRDAPLKYMLDFAEDQTRRNIQLLRNEDVDPSDVVFDYVSAGMLRGGDQGEQLQALQWYWEANTVARTIAYLGGFAKQAPEGGAEAGAVADDVKAAK</sequence>
<dbReference type="InterPro" id="IPR027065">
    <property type="entry name" value="Lon_Prtase"/>
</dbReference>
<dbReference type="RefSeq" id="WP_145287087.1">
    <property type="nucleotide sequence ID" value="NZ_CP036291.1"/>
</dbReference>
<dbReference type="EMBL" id="CP036291">
    <property type="protein sequence ID" value="QDU89825.1"/>
    <property type="molecule type" value="Genomic_DNA"/>
</dbReference>
<reference evidence="4 5" key="1">
    <citation type="submission" date="2019-02" db="EMBL/GenBank/DDBJ databases">
        <title>Deep-cultivation of Planctomycetes and their phenomic and genomic characterization uncovers novel biology.</title>
        <authorList>
            <person name="Wiegand S."/>
            <person name="Jogler M."/>
            <person name="Boedeker C."/>
            <person name="Pinto D."/>
            <person name="Vollmers J."/>
            <person name="Rivas-Marin E."/>
            <person name="Kohn T."/>
            <person name="Peeters S.H."/>
            <person name="Heuer A."/>
            <person name="Rast P."/>
            <person name="Oberbeckmann S."/>
            <person name="Bunk B."/>
            <person name="Jeske O."/>
            <person name="Meyerdierks A."/>
            <person name="Storesund J.E."/>
            <person name="Kallscheuer N."/>
            <person name="Luecker S."/>
            <person name="Lage O.M."/>
            <person name="Pohl T."/>
            <person name="Merkel B.J."/>
            <person name="Hornburger P."/>
            <person name="Mueller R.-W."/>
            <person name="Bruemmer F."/>
            <person name="Labrenz M."/>
            <person name="Spormann A.M."/>
            <person name="Op den Camp H."/>
            <person name="Overmann J."/>
            <person name="Amann R."/>
            <person name="Jetten M.S.M."/>
            <person name="Mascher T."/>
            <person name="Medema M.H."/>
            <person name="Devos D.P."/>
            <person name="Kaster A.-K."/>
            <person name="Ovreas L."/>
            <person name="Rohde M."/>
            <person name="Galperin M.Y."/>
            <person name="Jogler C."/>
        </authorList>
    </citation>
    <scope>NUCLEOTIDE SEQUENCE [LARGE SCALE GENOMIC DNA]</scope>
    <source>
        <strain evidence="4 5">Pla175</strain>
    </source>
</reference>
<evidence type="ECO:0000313" key="5">
    <source>
        <dbReference type="Proteomes" id="UP000317429"/>
    </source>
</evidence>
<organism evidence="4 5">
    <name type="scientific">Pirellulimonas nuda</name>
    <dbReference type="NCBI Taxonomy" id="2528009"/>
    <lineage>
        <taxon>Bacteria</taxon>
        <taxon>Pseudomonadati</taxon>
        <taxon>Planctomycetota</taxon>
        <taxon>Planctomycetia</taxon>
        <taxon>Pirellulales</taxon>
        <taxon>Lacipirellulaceae</taxon>
        <taxon>Pirellulimonas</taxon>
    </lineage>
</organism>
<keyword evidence="1 4" id="KW-0645">Protease</keyword>
<feature type="active site" evidence="1">
    <location>
        <position position="157"/>
    </location>
</feature>